<dbReference type="Gene3D" id="4.10.240.10">
    <property type="entry name" value="Zn(2)-C6 fungal-type DNA-binding domain"/>
    <property type="match status" value="1"/>
</dbReference>
<dbReference type="SMART" id="SM00066">
    <property type="entry name" value="GAL4"/>
    <property type="match status" value="1"/>
</dbReference>
<dbReference type="PROSITE" id="PS50048">
    <property type="entry name" value="ZN2_CY6_FUNGAL_2"/>
    <property type="match status" value="1"/>
</dbReference>
<feature type="region of interest" description="Disordered" evidence="3">
    <location>
        <begin position="53"/>
        <end position="125"/>
    </location>
</feature>
<comment type="subcellular location">
    <subcellularLocation>
        <location evidence="1">Nucleus</location>
    </subcellularLocation>
</comment>
<organism evidence="5 6">
    <name type="scientific">Corynespora cassiicola Philippines</name>
    <dbReference type="NCBI Taxonomy" id="1448308"/>
    <lineage>
        <taxon>Eukaryota</taxon>
        <taxon>Fungi</taxon>
        <taxon>Dikarya</taxon>
        <taxon>Ascomycota</taxon>
        <taxon>Pezizomycotina</taxon>
        <taxon>Dothideomycetes</taxon>
        <taxon>Pleosporomycetidae</taxon>
        <taxon>Pleosporales</taxon>
        <taxon>Corynesporascaceae</taxon>
        <taxon>Corynespora</taxon>
    </lineage>
</organism>
<proteinExistence type="predicted"/>
<evidence type="ECO:0000256" key="2">
    <source>
        <dbReference type="ARBA" id="ARBA00023242"/>
    </source>
</evidence>
<dbReference type="InterPro" id="IPR021858">
    <property type="entry name" value="Fun_TF"/>
</dbReference>
<evidence type="ECO:0000256" key="3">
    <source>
        <dbReference type="SAM" id="MobiDB-lite"/>
    </source>
</evidence>
<evidence type="ECO:0000256" key="1">
    <source>
        <dbReference type="ARBA" id="ARBA00004123"/>
    </source>
</evidence>
<name>A0A2T2N8G4_CORCC</name>
<accession>A0A2T2N8G4</accession>
<dbReference type="PANTHER" id="PTHR37534">
    <property type="entry name" value="TRANSCRIPTIONAL ACTIVATOR PROTEIN UGA3"/>
    <property type="match status" value="1"/>
</dbReference>
<evidence type="ECO:0000259" key="4">
    <source>
        <dbReference type="PROSITE" id="PS50048"/>
    </source>
</evidence>
<gene>
    <name evidence="5" type="ORF">BS50DRAFT_144669</name>
</gene>
<dbReference type="AlphaFoldDB" id="A0A2T2N8G4"/>
<dbReference type="InterPro" id="IPR001138">
    <property type="entry name" value="Zn2Cys6_DnaBD"/>
</dbReference>
<dbReference type="GO" id="GO:0000976">
    <property type="term" value="F:transcription cis-regulatory region binding"/>
    <property type="evidence" value="ECO:0007669"/>
    <property type="project" value="TreeGrafter"/>
</dbReference>
<dbReference type="SUPFAM" id="SSF57701">
    <property type="entry name" value="Zn2/Cys6 DNA-binding domain"/>
    <property type="match status" value="1"/>
</dbReference>
<evidence type="ECO:0000313" key="6">
    <source>
        <dbReference type="Proteomes" id="UP000240883"/>
    </source>
</evidence>
<dbReference type="GO" id="GO:0005634">
    <property type="term" value="C:nucleus"/>
    <property type="evidence" value="ECO:0007669"/>
    <property type="project" value="UniProtKB-SubCell"/>
</dbReference>
<dbReference type="InterPro" id="IPR036864">
    <property type="entry name" value="Zn2-C6_fun-type_DNA-bd_sf"/>
</dbReference>
<dbReference type="GO" id="GO:0008270">
    <property type="term" value="F:zinc ion binding"/>
    <property type="evidence" value="ECO:0007669"/>
    <property type="project" value="InterPro"/>
</dbReference>
<protein>
    <recommendedName>
        <fullName evidence="4">Zn(2)-C6 fungal-type domain-containing protein</fullName>
    </recommendedName>
</protein>
<dbReference type="OrthoDB" id="25818at2759"/>
<dbReference type="PANTHER" id="PTHR37534:SF49">
    <property type="entry name" value="LYSINE BIOSYNTHESIS REGULATORY PROTEIN LYS14"/>
    <property type="match status" value="1"/>
</dbReference>
<sequence>MAMSFSAANRRIDPVCGTCRKKCRKCDRTRPHCMRCISKGLVCEGYPLNIKMYNQPSGPSPKKRSKARQSRANEISSKTVIESTPPLSEANDSPGGSATGLEGPMVALKMPQDDPTAEASSPSSISSSLEDHLLKHYENTICTKLSITSIDAPNPFEAYILPLAYQHIGLKKAILGLSACHIAAQDEQAQKSMTTSAIQYRLAAIQSLSSLLLKEECFGLTEFEEEIALAIVLVLVLHDVCDCGKSLHGAHLNGVAFLCSRIASRPHALGQRQLFLITALTWLDLLRGFSGAEKLAFPQKTRDLVGTADNSMLQSLFGCPAQVFMAIGRTMTSGKKFRFEEINVEEFQTIIDEILVELYEWDPLSYQHPSNNIEWTLLAESYRHVAILRALRFPDTFRIPCSDMRIKTAVESILDASAGIPQDSPHYKRLLFPLFVAGAETATPHQQQYVLFCIRHIEQMTGITYHSLSELLSRTWEDRSKSDGTINVPWFEYTCSKILTRQHDYLFF</sequence>
<dbReference type="GO" id="GO:0000981">
    <property type="term" value="F:DNA-binding transcription factor activity, RNA polymerase II-specific"/>
    <property type="evidence" value="ECO:0007669"/>
    <property type="project" value="InterPro"/>
</dbReference>
<dbReference type="CDD" id="cd00067">
    <property type="entry name" value="GAL4"/>
    <property type="match status" value="1"/>
</dbReference>
<feature type="domain" description="Zn(2)-C6 fungal-type" evidence="4">
    <location>
        <begin position="15"/>
        <end position="43"/>
    </location>
</feature>
<dbReference type="GO" id="GO:0045944">
    <property type="term" value="P:positive regulation of transcription by RNA polymerase II"/>
    <property type="evidence" value="ECO:0007669"/>
    <property type="project" value="TreeGrafter"/>
</dbReference>
<dbReference type="Pfam" id="PF00172">
    <property type="entry name" value="Zn_clus"/>
    <property type="match status" value="1"/>
</dbReference>
<keyword evidence="2" id="KW-0539">Nucleus</keyword>
<evidence type="ECO:0000313" key="5">
    <source>
        <dbReference type="EMBL" id="PSN61715.1"/>
    </source>
</evidence>
<dbReference type="EMBL" id="KZ678143">
    <property type="protein sequence ID" value="PSN61715.1"/>
    <property type="molecule type" value="Genomic_DNA"/>
</dbReference>
<dbReference type="Proteomes" id="UP000240883">
    <property type="component" value="Unassembled WGS sequence"/>
</dbReference>
<dbReference type="STRING" id="1448308.A0A2T2N8G4"/>
<dbReference type="Pfam" id="PF11951">
    <property type="entry name" value="Fungal_trans_2"/>
    <property type="match status" value="1"/>
</dbReference>
<keyword evidence="6" id="KW-1185">Reference proteome</keyword>
<reference evidence="5 6" key="1">
    <citation type="journal article" date="2018" name="Front. Microbiol.">
        <title>Genome-Wide Analysis of Corynespora cassiicola Leaf Fall Disease Putative Effectors.</title>
        <authorList>
            <person name="Lopez D."/>
            <person name="Ribeiro S."/>
            <person name="Label P."/>
            <person name="Fumanal B."/>
            <person name="Venisse J.S."/>
            <person name="Kohler A."/>
            <person name="de Oliveira R.R."/>
            <person name="Labutti K."/>
            <person name="Lipzen A."/>
            <person name="Lail K."/>
            <person name="Bauer D."/>
            <person name="Ohm R.A."/>
            <person name="Barry K.W."/>
            <person name="Spatafora J."/>
            <person name="Grigoriev I.V."/>
            <person name="Martin F.M."/>
            <person name="Pujade-Renaud V."/>
        </authorList>
    </citation>
    <scope>NUCLEOTIDE SEQUENCE [LARGE SCALE GENOMIC DNA]</scope>
    <source>
        <strain evidence="5 6">Philippines</strain>
    </source>
</reference>
<feature type="compositionally biased region" description="Polar residues" evidence="3">
    <location>
        <begin position="70"/>
        <end position="96"/>
    </location>
</feature>